<name>A0A1H3UZT4_9BACI</name>
<protein>
    <submittedName>
        <fullName evidence="2">Uncharacterized protein</fullName>
    </submittedName>
</protein>
<evidence type="ECO:0000256" key="1">
    <source>
        <dbReference type="SAM" id="Phobius"/>
    </source>
</evidence>
<gene>
    <name evidence="2" type="ORF">SAMN05421736_13132</name>
</gene>
<organism evidence="2 3">
    <name type="scientific">Evansella caseinilytica</name>
    <dbReference type="NCBI Taxonomy" id="1503961"/>
    <lineage>
        <taxon>Bacteria</taxon>
        <taxon>Bacillati</taxon>
        <taxon>Bacillota</taxon>
        <taxon>Bacilli</taxon>
        <taxon>Bacillales</taxon>
        <taxon>Bacillaceae</taxon>
        <taxon>Evansella</taxon>
    </lineage>
</organism>
<keyword evidence="3" id="KW-1185">Reference proteome</keyword>
<feature type="transmembrane region" description="Helical" evidence="1">
    <location>
        <begin position="30"/>
        <end position="50"/>
    </location>
</feature>
<reference evidence="3" key="1">
    <citation type="submission" date="2016-10" db="EMBL/GenBank/DDBJ databases">
        <authorList>
            <person name="Varghese N."/>
            <person name="Submissions S."/>
        </authorList>
    </citation>
    <scope>NUCLEOTIDE SEQUENCE [LARGE SCALE GENOMIC DNA]</scope>
    <source>
        <strain evidence="3">SP</strain>
    </source>
</reference>
<evidence type="ECO:0000313" key="2">
    <source>
        <dbReference type="EMBL" id="SDZ67942.1"/>
    </source>
</evidence>
<proteinExistence type="predicted"/>
<dbReference type="Proteomes" id="UP000198935">
    <property type="component" value="Unassembled WGS sequence"/>
</dbReference>
<accession>A0A1H3UZT4</accession>
<keyword evidence="1" id="KW-0812">Transmembrane</keyword>
<keyword evidence="1" id="KW-0472">Membrane</keyword>
<evidence type="ECO:0000313" key="3">
    <source>
        <dbReference type="Proteomes" id="UP000198935"/>
    </source>
</evidence>
<dbReference type="AlphaFoldDB" id="A0A1H3UZT4"/>
<dbReference type="EMBL" id="FNPI01000031">
    <property type="protein sequence ID" value="SDZ67942.1"/>
    <property type="molecule type" value="Genomic_DNA"/>
</dbReference>
<keyword evidence="1" id="KW-1133">Transmembrane helix</keyword>
<sequence>MNRLFIVLFLGLSSIFFLIGGFFRDSFQRATAIGFTGGSILFIVAGYFIYKQFKHSQSQ</sequence>
<feature type="transmembrane region" description="Helical" evidence="1">
    <location>
        <begin position="5"/>
        <end position="24"/>
    </location>
</feature>